<dbReference type="Proteomes" id="UP000034588">
    <property type="component" value="Unassembled WGS sequence"/>
</dbReference>
<dbReference type="GO" id="GO:0016763">
    <property type="term" value="F:pentosyltransferase activity"/>
    <property type="evidence" value="ECO:0007669"/>
    <property type="project" value="TreeGrafter"/>
</dbReference>
<dbReference type="InterPro" id="IPR038731">
    <property type="entry name" value="RgtA/B/C-like"/>
</dbReference>
<dbReference type="AlphaFoldDB" id="A0A0G1VV12"/>
<evidence type="ECO:0000256" key="3">
    <source>
        <dbReference type="ARBA" id="ARBA00022676"/>
    </source>
</evidence>
<sequence length="323" mass="36283">MEKNKTEIILIALAIIAFAFRFYLMPSHLFFGPEQGRDFLVIRDIVVNHKLTLIGSKTDIMGIFHGPIFYYLAAIPFAVTGGNPLGVSAFFIIIQGLTVFLVYQLTYELTKRRRAGLIAAILFAVSFLFIVYARWLSNPPLSIPFSLFFMLFLLRYVRGKSWYLVASAFAYGLLGQAEFINFLLFAAIGLLTCLMFWKKCIRTKLVIVVTAFLVGLVTSFATYILFDARHDGLVSRGVLDLIQGKSGYQLYLSTSTAGAFRVLLEQAAAIMGLSGWVAGLVVTVPLMPVLFKRMKRDASLSILALWIWVPPFIFGYRRSFLQS</sequence>
<keyword evidence="4 10" id="KW-0808">Transferase</keyword>
<evidence type="ECO:0000256" key="4">
    <source>
        <dbReference type="ARBA" id="ARBA00022679"/>
    </source>
</evidence>
<keyword evidence="5 8" id="KW-0812">Transmembrane</keyword>
<feature type="transmembrane region" description="Helical" evidence="8">
    <location>
        <begin position="115"/>
        <end position="135"/>
    </location>
</feature>
<evidence type="ECO:0000256" key="8">
    <source>
        <dbReference type="SAM" id="Phobius"/>
    </source>
</evidence>
<evidence type="ECO:0000313" key="10">
    <source>
        <dbReference type="EMBL" id="KKW10338.1"/>
    </source>
</evidence>
<evidence type="ECO:0000256" key="5">
    <source>
        <dbReference type="ARBA" id="ARBA00022692"/>
    </source>
</evidence>
<dbReference type="GO" id="GO:0009103">
    <property type="term" value="P:lipopolysaccharide biosynthetic process"/>
    <property type="evidence" value="ECO:0007669"/>
    <property type="project" value="UniProtKB-ARBA"/>
</dbReference>
<keyword evidence="7 8" id="KW-0472">Membrane</keyword>
<feature type="transmembrane region" description="Helical" evidence="8">
    <location>
        <begin position="203"/>
        <end position="226"/>
    </location>
</feature>
<keyword evidence="3" id="KW-0328">Glycosyltransferase</keyword>
<dbReference type="PANTHER" id="PTHR33908">
    <property type="entry name" value="MANNOSYLTRANSFERASE YKCB-RELATED"/>
    <property type="match status" value="1"/>
</dbReference>
<dbReference type="EMBL" id="LCQD01000040">
    <property type="protein sequence ID" value="KKW10338.1"/>
    <property type="molecule type" value="Genomic_DNA"/>
</dbReference>
<dbReference type="PANTHER" id="PTHR33908:SF11">
    <property type="entry name" value="MEMBRANE PROTEIN"/>
    <property type="match status" value="1"/>
</dbReference>
<evidence type="ECO:0000256" key="7">
    <source>
        <dbReference type="ARBA" id="ARBA00023136"/>
    </source>
</evidence>
<feature type="transmembrane region" description="Helical" evidence="8">
    <location>
        <begin position="85"/>
        <end position="103"/>
    </location>
</feature>
<evidence type="ECO:0000256" key="1">
    <source>
        <dbReference type="ARBA" id="ARBA00004651"/>
    </source>
</evidence>
<organism evidence="10 11">
    <name type="scientific">Candidatus Gottesmanbacteria bacterium GW2011_GWB1_49_7</name>
    <dbReference type="NCBI Taxonomy" id="1618448"/>
    <lineage>
        <taxon>Bacteria</taxon>
        <taxon>Candidatus Gottesmaniibacteriota</taxon>
    </lineage>
</organism>
<dbReference type="InterPro" id="IPR050297">
    <property type="entry name" value="LipidA_mod_glycosyltrf_83"/>
</dbReference>
<keyword evidence="2" id="KW-1003">Cell membrane</keyword>
<reference evidence="10 11" key="1">
    <citation type="journal article" date="2015" name="Nature">
        <title>rRNA introns, odd ribosomes, and small enigmatic genomes across a large radiation of phyla.</title>
        <authorList>
            <person name="Brown C.T."/>
            <person name="Hug L.A."/>
            <person name="Thomas B.C."/>
            <person name="Sharon I."/>
            <person name="Castelle C.J."/>
            <person name="Singh A."/>
            <person name="Wilkins M.J."/>
            <person name="Williams K.H."/>
            <person name="Banfield J.F."/>
        </authorList>
    </citation>
    <scope>NUCLEOTIDE SEQUENCE [LARGE SCALE GENOMIC DNA]</scope>
</reference>
<feature type="domain" description="Glycosyltransferase RgtA/B/C/D-like" evidence="9">
    <location>
        <begin position="65"/>
        <end position="216"/>
    </location>
</feature>
<feature type="transmembrane region" description="Helical" evidence="8">
    <location>
        <begin position="179"/>
        <end position="197"/>
    </location>
</feature>
<gene>
    <name evidence="10" type="ORF">UY48_C0040G0003</name>
</gene>
<proteinExistence type="predicted"/>
<evidence type="ECO:0000259" key="9">
    <source>
        <dbReference type="Pfam" id="PF13231"/>
    </source>
</evidence>
<feature type="transmembrane region" description="Helical" evidence="8">
    <location>
        <begin position="60"/>
        <end position="79"/>
    </location>
</feature>
<dbReference type="PATRIC" id="fig|1618448.3.peg.1035"/>
<protein>
    <submittedName>
        <fullName evidence="10">Glycosyl transferase, family 39</fullName>
    </submittedName>
</protein>
<name>A0A0G1VV12_9BACT</name>
<feature type="transmembrane region" description="Helical" evidence="8">
    <location>
        <begin position="298"/>
        <end position="316"/>
    </location>
</feature>
<feature type="transmembrane region" description="Helical" evidence="8">
    <location>
        <begin position="6"/>
        <end position="24"/>
    </location>
</feature>
<dbReference type="GO" id="GO:0005886">
    <property type="term" value="C:plasma membrane"/>
    <property type="evidence" value="ECO:0007669"/>
    <property type="project" value="UniProtKB-SubCell"/>
</dbReference>
<feature type="transmembrane region" description="Helical" evidence="8">
    <location>
        <begin position="270"/>
        <end position="291"/>
    </location>
</feature>
<evidence type="ECO:0000256" key="2">
    <source>
        <dbReference type="ARBA" id="ARBA00022475"/>
    </source>
</evidence>
<accession>A0A0G1VV12</accession>
<dbReference type="Pfam" id="PF13231">
    <property type="entry name" value="PMT_2"/>
    <property type="match status" value="1"/>
</dbReference>
<comment type="caution">
    <text evidence="10">The sequence shown here is derived from an EMBL/GenBank/DDBJ whole genome shotgun (WGS) entry which is preliminary data.</text>
</comment>
<evidence type="ECO:0000256" key="6">
    <source>
        <dbReference type="ARBA" id="ARBA00022989"/>
    </source>
</evidence>
<evidence type="ECO:0000313" key="11">
    <source>
        <dbReference type="Proteomes" id="UP000034588"/>
    </source>
</evidence>
<keyword evidence="6 8" id="KW-1133">Transmembrane helix</keyword>
<comment type="subcellular location">
    <subcellularLocation>
        <location evidence="1">Cell membrane</location>
        <topology evidence="1">Multi-pass membrane protein</topology>
    </subcellularLocation>
</comment>